<evidence type="ECO:0000256" key="1">
    <source>
        <dbReference type="SAM" id="MobiDB-lite"/>
    </source>
</evidence>
<sequence>MTVTRGSWRRRGALIAAATAGVVGVGLSAVPAQAHTPKWTVSCDEVSVDLTAYGNGDNTVRVTVDGKDLLPLEHFQDKFSWSKKLDAHDKPLALQLIIDAHDEGYDKTLDETAPVCPTKPTPTPPASETPTPSATPSSEAPAPSASASTSVAPTSAAPAPSTSPANLAETGSSSSTPLIAGTAAVVILAGGGIVWATRKRRSAQH</sequence>
<dbReference type="EMBL" id="JAFLRJ010000118">
    <property type="protein sequence ID" value="MBO0512793.1"/>
    <property type="molecule type" value="Genomic_DNA"/>
</dbReference>
<organism evidence="4 5">
    <name type="scientific">Streptomyces beijiangensis</name>
    <dbReference type="NCBI Taxonomy" id="163361"/>
    <lineage>
        <taxon>Bacteria</taxon>
        <taxon>Bacillati</taxon>
        <taxon>Actinomycetota</taxon>
        <taxon>Actinomycetes</taxon>
        <taxon>Kitasatosporales</taxon>
        <taxon>Streptomycetaceae</taxon>
        <taxon>Streptomyces</taxon>
    </lineage>
</organism>
<dbReference type="PROSITE" id="PS51318">
    <property type="entry name" value="TAT"/>
    <property type="match status" value="1"/>
</dbReference>
<name>A0A939JFV8_9ACTN</name>
<evidence type="ECO:0000313" key="5">
    <source>
        <dbReference type="Proteomes" id="UP000664167"/>
    </source>
</evidence>
<reference evidence="4" key="1">
    <citation type="submission" date="2021-03" db="EMBL/GenBank/DDBJ databases">
        <title>Streptomyces poriferae sp. nov., a novel marine sponge-derived Actinobacteria species with anti-MRSA activity.</title>
        <authorList>
            <person name="Sandoval-Powers M."/>
            <person name="Kralova S."/>
            <person name="Nguyen G.-S."/>
            <person name="Fawwal D."/>
            <person name="Degnes K."/>
            <person name="Klinkenberg G."/>
            <person name="Sletta H."/>
            <person name="Wentzel A."/>
            <person name="Liles M.R."/>
        </authorList>
    </citation>
    <scope>NUCLEOTIDE SEQUENCE</scope>
    <source>
        <strain evidence="4">DSM 41794</strain>
    </source>
</reference>
<proteinExistence type="predicted"/>
<feature type="compositionally biased region" description="Low complexity" evidence="1">
    <location>
        <begin position="128"/>
        <end position="165"/>
    </location>
</feature>
<feature type="compositionally biased region" description="Pro residues" evidence="1">
    <location>
        <begin position="117"/>
        <end position="127"/>
    </location>
</feature>
<comment type="caution">
    <text evidence="4">The sequence shown here is derived from an EMBL/GenBank/DDBJ whole genome shotgun (WGS) entry which is preliminary data.</text>
</comment>
<keyword evidence="2" id="KW-1133">Transmembrane helix</keyword>
<dbReference type="RefSeq" id="WP_206962226.1">
    <property type="nucleotide sequence ID" value="NZ_BAAAJJ010000010.1"/>
</dbReference>
<accession>A0A939JFV8</accession>
<evidence type="ECO:0000313" key="4">
    <source>
        <dbReference type="EMBL" id="MBO0512793.1"/>
    </source>
</evidence>
<keyword evidence="3" id="KW-0732">Signal</keyword>
<keyword evidence="2" id="KW-0472">Membrane</keyword>
<keyword evidence="2" id="KW-0812">Transmembrane</keyword>
<dbReference type="Proteomes" id="UP000664167">
    <property type="component" value="Unassembled WGS sequence"/>
</dbReference>
<dbReference type="NCBIfam" id="NF041528">
    <property type="entry name" value="strep_LAETG"/>
    <property type="match status" value="1"/>
</dbReference>
<feature type="region of interest" description="Disordered" evidence="1">
    <location>
        <begin position="108"/>
        <end position="176"/>
    </location>
</feature>
<dbReference type="AlphaFoldDB" id="A0A939JFV8"/>
<gene>
    <name evidence="4" type="ORF">J0695_13385</name>
</gene>
<keyword evidence="5" id="KW-1185">Reference proteome</keyword>
<feature type="transmembrane region" description="Helical" evidence="2">
    <location>
        <begin position="178"/>
        <end position="197"/>
    </location>
</feature>
<dbReference type="InterPro" id="IPR006311">
    <property type="entry name" value="TAT_signal"/>
</dbReference>
<evidence type="ECO:0000256" key="2">
    <source>
        <dbReference type="SAM" id="Phobius"/>
    </source>
</evidence>
<feature type="chain" id="PRO_5037841442" evidence="3">
    <location>
        <begin position="35"/>
        <end position="205"/>
    </location>
</feature>
<dbReference type="NCBIfam" id="TIGR01167">
    <property type="entry name" value="LPXTG_anchor"/>
    <property type="match status" value="1"/>
</dbReference>
<protein>
    <submittedName>
        <fullName evidence="4">LPXTG cell wall anchor domain-containing protein</fullName>
    </submittedName>
</protein>
<evidence type="ECO:0000256" key="3">
    <source>
        <dbReference type="SAM" id="SignalP"/>
    </source>
</evidence>
<feature type="signal peptide" evidence="3">
    <location>
        <begin position="1"/>
        <end position="34"/>
    </location>
</feature>